<name>A0AAV4B6B3_9GAST</name>
<protein>
    <submittedName>
        <fullName evidence="1">Uncharacterized protein</fullName>
    </submittedName>
</protein>
<proteinExistence type="predicted"/>
<gene>
    <name evidence="1" type="ORF">PoB_004110000</name>
</gene>
<sequence>MLSPKGDIESITNVSRKGVLSILPEECFLRQHYVDTPLMRTVRNSVWRSVRHPCTFNCITLRDPELDKGGFRSSPFWLPFSVRLPFRGRYPRNPCSFLSCAALRVPFYCVCHDLVE</sequence>
<keyword evidence="2" id="KW-1185">Reference proteome</keyword>
<dbReference type="EMBL" id="BLXT01004580">
    <property type="protein sequence ID" value="GFO14595.1"/>
    <property type="molecule type" value="Genomic_DNA"/>
</dbReference>
<comment type="caution">
    <text evidence="1">The sequence shown here is derived from an EMBL/GenBank/DDBJ whole genome shotgun (WGS) entry which is preliminary data.</text>
</comment>
<evidence type="ECO:0000313" key="1">
    <source>
        <dbReference type="EMBL" id="GFO14595.1"/>
    </source>
</evidence>
<evidence type="ECO:0000313" key="2">
    <source>
        <dbReference type="Proteomes" id="UP000735302"/>
    </source>
</evidence>
<reference evidence="1 2" key="1">
    <citation type="journal article" date="2021" name="Elife">
        <title>Chloroplast acquisition without the gene transfer in kleptoplastic sea slugs, Plakobranchus ocellatus.</title>
        <authorList>
            <person name="Maeda T."/>
            <person name="Takahashi S."/>
            <person name="Yoshida T."/>
            <person name="Shimamura S."/>
            <person name="Takaki Y."/>
            <person name="Nagai Y."/>
            <person name="Toyoda A."/>
            <person name="Suzuki Y."/>
            <person name="Arimoto A."/>
            <person name="Ishii H."/>
            <person name="Satoh N."/>
            <person name="Nishiyama T."/>
            <person name="Hasebe M."/>
            <person name="Maruyama T."/>
            <person name="Minagawa J."/>
            <person name="Obokata J."/>
            <person name="Shigenobu S."/>
        </authorList>
    </citation>
    <scope>NUCLEOTIDE SEQUENCE [LARGE SCALE GENOMIC DNA]</scope>
</reference>
<dbReference type="Proteomes" id="UP000735302">
    <property type="component" value="Unassembled WGS sequence"/>
</dbReference>
<accession>A0AAV4B6B3</accession>
<organism evidence="1 2">
    <name type="scientific">Plakobranchus ocellatus</name>
    <dbReference type="NCBI Taxonomy" id="259542"/>
    <lineage>
        <taxon>Eukaryota</taxon>
        <taxon>Metazoa</taxon>
        <taxon>Spiralia</taxon>
        <taxon>Lophotrochozoa</taxon>
        <taxon>Mollusca</taxon>
        <taxon>Gastropoda</taxon>
        <taxon>Heterobranchia</taxon>
        <taxon>Euthyneura</taxon>
        <taxon>Panpulmonata</taxon>
        <taxon>Sacoglossa</taxon>
        <taxon>Placobranchoidea</taxon>
        <taxon>Plakobranchidae</taxon>
        <taxon>Plakobranchus</taxon>
    </lineage>
</organism>
<dbReference type="AlphaFoldDB" id="A0AAV4B6B3"/>